<feature type="non-terminal residue" evidence="2">
    <location>
        <position position="1"/>
    </location>
</feature>
<dbReference type="EMBL" id="MIGC01013820">
    <property type="protein sequence ID" value="PHJ14622.1"/>
    <property type="molecule type" value="Genomic_DNA"/>
</dbReference>
<sequence length="64" mass="7720">LQQNIREDEEEVLEKIDLLQSLQKECLEEKEKILHDLQKLVQKKDQLCSEYERHLLKLLPPPLK</sequence>
<dbReference type="RefSeq" id="XP_067916358.1">
    <property type="nucleotide sequence ID" value="XM_068071666.1"/>
</dbReference>
<evidence type="ECO:0000313" key="3">
    <source>
        <dbReference type="Proteomes" id="UP000221165"/>
    </source>
</evidence>
<dbReference type="Proteomes" id="UP000221165">
    <property type="component" value="Unassembled WGS sequence"/>
</dbReference>
<evidence type="ECO:0000256" key="1">
    <source>
        <dbReference type="SAM" id="Coils"/>
    </source>
</evidence>
<proteinExistence type="predicted"/>
<feature type="coiled-coil region" evidence="1">
    <location>
        <begin position="5"/>
        <end position="47"/>
    </location>
</feature>
<accession>A0A2C6KDA5</accession>
<gene>
    <name evidence="2" type="ORF">CSUI_011568</name>
</gene>
<organism evidence="2 3">
    <name type="scientific">Cystoisospora suis</name>
    <dbReference type="NCBI Taxonomy" id="483139"/>
    <lineage>
        <taxon>Eukaryota</taxon>
        <taxon>Sar</taxon>
        <taxon>Alveolata</taxon>
        <taxon>Apicomplexa</taxon>
        <taxon>Conoidasida</taxon>
        <taxon>Coccidia</taxon>
        <taxon>Eucoccidiorida</taxon>
        <taxon>Eimeriorina</taxon>
        <taxon>Sarcocystidae</taxon>
        <taxon>Cystoisospora</taxon>
    </lineage>
</organism>
<name>A0A2C6KDA5_9APIC</name>
<protein>
    <submittedName>
        <fullName evidence="2">Hec ndc80p family protein</fullName>
    </submittedName>
</protein>
<dbReference type="VEuPathDB" id="ToxoDB:CSUI_011568"/>
<dbReference type="GeneID" id="94434877"/>
<comment type="caution">
    <text evidence="2">The sequence shown here is derived from an EMBL/GenBank/DDBJ whole genome shotgun (WGS) entry which is preliminary data.</text>
</comment>
<keyword evidence="1" id="KW-0175">Coiled coil</keyword>
<evidence type="ECO:0000313" key="2">
    <source>
        <dbReference type="EMBL" id="PHJ14622.1"/>
    </source>
</evidence>
<reference evidence="2 3" key="1">
    <citation type="journal article" date="2017" name="Int. J. Parasitol.">
        <title>The genome of the protozoan parasite Cystoisospora suis and a reverse vaccinology approach to identify vaccine candidates.</title>
        <authorList>
            <person name="Palmieri N."/>
            <person name="Shrestha A."/>
            <person name="Ruttkowski B."/>
            <person name="Beck T."/>
            <person name="Vogl C."/>
            <person name="Tomley F."/>
            <person name="Blake D.P."/>
            <person name="Joachim A."/>
        </authorList>
    </citation>
    <scope>NUCLEOTIDE SEQUENCE [LARGE SCALE GENOMIC DNA]</scope>
    <source>
        <strain evidence="2 3">Wien I</strain>
    </source>
</reference>
<keyword evidence="3" id="KW-1185">Reference proteome</keyword>
<dbReference type="AlphaFoldDB" id="A0A2C6KDA5"/>